<reference evidence="2" key="1">
    <citation type="submission" date="2016-11" db="UniProtKB">
        <authorList>
            <consortium name="WormBaseParasite"/>
        </authorList>
    </citation>
    <scope>IDENTIFICATION</scope>
</reference>
<proteinExistence type="predicted"/>
<dbReference type="AlphaFoldDB" id="A0A1I7XDS9"/>
<sequence length="91" mass="10076">MKTKTVTSEKSVLLAEANYLWVTILLHSLGRSSYVYLSTTWTKSCVYSSRSRNIVFSICPFVQIMLTGGPPNLAFINAVQTETVILGNNIS</sequence>
<keyword evidence="1" id="KW-1185">Reference proteome</keyword>
<evidence type="ECO:0000313" key="1">
    <source>
        <dbReference type="Proteomes" id="UP000095283"/>
    </source>
</evidence>
<accession>A0A1I7XDS9</accession>
<name>A0A1I7XDS9_HETBA</name>
<dbReference type="WBParaSite" id="Hba_15862">
    <property type="protein sequence ID" value="Hba_15862"/>
    <property type="gene ID" value="Hba_15862"/>
</dbReference>
<protein>
    <submittedName>
        <fullName evidence="2">Ovule protein</fullName>
    </submittedName>
</protein>
<organism evidence="1 2">
    <name type="scientific">Heterorhabditis bacteriophora</name>
    <name type="common">Entomopathogenic nematode worm</name>
    <dbReference type="NCBI Taxonomy" id="37862"/>
    <lineage>
        <taxon>Eukaryota</taxon>
        <taxon>Metazoa</taxon>
        <taxon>Ecdysozoa</taxon>
        <taxon>Nematoda</taxon>
        <taxon>Chromadorea</taxon>
        <taxon>Rhabditida</taxon>
        <taxon>Rhabditina</taxon>
        <taxon>Rhabditomorpha</taxon>
        <taxon>Strongyloidea</taxon>
        <taxon>Heterorhabditidae</taxon>
        <taxon>Heterorhabditis</taxon>
    </lineage>
</organism>
<dbReference type="Proteomes" id="UP000095283">
    <property type="component" value="Unplaced"/>
</dbReference>
<evidence type="ECO:0000313" key="2">
    <source>
        <dbReference type="WBParaSite" id="Hba_15862"/>
    </source>
</evidence>